<keyword evidence="1" id="KW-0812">Transmembrane</keyword>
<sequence>MNPRRESGMSLIELMVSITFGVIVLLGVLQVYLAGSDHAAFNHAQQQNQASARFILDLLQRESGHAGYSAWVRHATEADGQQYDFVVDREGPFPALTDSATGCTFAERQVASLDAGGSGLCLRYQLAQSSDAQVHQDCTGAALYGEQDKGNPPTLVSHLRLADGQLRCKTNNARSTGEVVLANGIHDLKFAVGSAHQVRAGLVLTSTRALLPEDCTYQDPLNPATQKSTGTRGLCSAFSQTLYLRSQP</sequence>
<gene>
    <name evidence="2" type="ORF">CEG18_25795</name>
</gene>
<dbReference type="RefSeq" id="WP_088421319.1">
    <property type="nucleotide sequence ID" value="NZ_NJBA01000011.1"/>
</dbReference>
<name>A0A246F408_PSENT</name>
<comment type="caution">
    <text evidence="2">The sequence shown here is derived from an EMBL/GenBank/DDBJ whole genome shotgun (WGS) entry which is preliminary data.</text>
</comment>
<evidence type="ECO:0000313" key="3">
    <source>
        <dbReference type="Proteomes" id="UP000198145"/>
    </source>
</evidence>
<keyword evidence="1" id="KW-0472">Membrane</keyword>
<feature type="transmembrane region" description="Helical" evidence="1">
    <location>
        <begin position="12"/>
        <end position="33"/>
    </location>
</feature>
<dbReference type="EMBL" id="NJBA01000011">
    <property type="protein sequence ID" value="OWP47937.1"/>
    <property type="molecule type" value="Genomic_DNA"/>
</dbReference>
<organism evidence="2 3">
    <name type="scientific">Pseudomonas nitroreducens</name>
    <dbReference type="NCBI Taxonomy" id="46680"/>
    <lineage>
        <taxon>Bacteria</taxon>
        <taxon>Pseudomonadati</taxon>
        <taxon>Pseudomonadota</taxon>
        <taxon>Gammaproteobacteria</taxon>
        <taxon>Pseudomonadales</taxon>
        <taxon>Pseudomonadaceae</taxon>
        <taxon>Pseudomonas</taxon>
    </lineage>
</organism>
<reference evidence="2 3" key="1">
    <citation type="submission" date="2017-06" db="EMBL/GenBank/DDBJ databases">
        <title>Draft genome of Pseudomonas nitroreducens DF05.</title>
        <authorList>
            <person name="Iyer R."/>
        </authorList>
    </citation>
    <scope>NUCLEOTIDE SEQUENCE [LARGE SCALE GENOMIC DNA]</scope>
    <source>
        <strain evidence="2 3">DF05</strain>
    </source>
</reference>
<evidence type="ECO:0000313" key="2">
    <source>
        <dbReference type="EMBL" id="OWP47937.1"/>
    </source>
</evidence>
<evidence type="ECO:0008006" key="4">
    <source>
        <dbReference type="Google" id="ProtNLM"/>
    </source>
</evidence>
<keyword evidence="1" id="KW-1133">Transmembrane helix</keyword>
<dbReference type="AlphaFoldDB" id="A0A246F408"/>
<evidence type="ECO:0000256" key="1">
    <source>
        <dbReference type="SAM" id="Phobius"/>
    </source>
</evidence>
<accession>A0A246F408</accession>
<dbReference type="PROSITE" id="PS00409">
    <property type="entry name" value="PROKAR_NTER_METHYL"/>
    <property type="match status" value="1"/>
</dbReference>
<dbReference type="eggNOG" id="COG4966">
    <property type="taxonomic scope" value="Bacteria"/>
</dbReference>
<proteinExistence type="predicted"/>
<dbReference type="Proteomes" id="UP000198145">
    <property type="component" value="Unassembled WGS sequence"/>
</dbReference>
<protein>
    <recommendedName>
        <fullName evidence="4">Prepilin-type N-terminal cleavage/methylation domain-containing protein</fullName>
    </recommendedName>
</protein>
<dbReference type="InterPro" id="IPR012902">
    <property type="entry name" value="N_methyl_site"/>
</dbReference>